<evidence type="ECO:0000313" key="2">
    <source>
        <dbReference type="Proteomes" id="UP001347796"/>
    </source>
</evidence>
<evidence type="ECO:0000313" key="1">
    <source>
        <dbReference type="EMBL" id="KAK6175943.1"/>
    </source>
</evidence>
<comment type="caution">
    <text evidence="1">The sequence shown here is derived from an EMBL/GenBank/DDBJ whole genome shotgun (WGS) entry which is preliminary data.</text>
</comment>
<dbReference type="EMBL" id="JAZGQO010000010">
    <property type="protein sequence ID" value="KAK6175943.1"/>
    <property type="molecule type" value="Genomic_DNA"/>
</dbReference>
<proteinExistence type="predicted"/>
<sequence length="203" mass="24064">MLSNLSQQIKKSTEVLRTEIEQLRHELSENHKIMNETVEKLMGENRLLTKLQYLENQNRKNNLILIFWGIEEMSETECKEESEQKVRQILMNKLDIECAVSDESLQIETVEKLMGENRLLTKLQYLENQNRKNNLILIFWGIEEMSETECKEDSEQKVWQFLMNKLDIECAVSDESLQIENVFQLALLRTWENVKGTRNHVCV</sequence>
<dbReference type="Proteomes" id="UP001347796">
    <property type="component" value="Unassembled WGS sequence"/>
</dbReference>
<keyword evidence="2" id="KW-1185">Reference proteome</keyword>
<gene>
    <name evidence="1" type="ORF">SNE40_014316</name>
</gene>
<organism evidence="1 2">
    <name type="scientific">Patella caerulea</name>
    <name type="common">Rayed Mediterranean limpet</name>
    <dbReference type="NCBI Taxonomy" id="87958"/>
    <lineage>
        <taxon>Eukaryota</taxon>
        <taxon>Metazoa</taxon>
        <taxon>Spiralia</taxon>
        <taxon>Lophotrochozoa</taxon>
        <taxon>Mollusca</taxon>
        <taxon>Gastropoda</taxon>
        <taxon>Patellogastropoda</taxon>
        <taxon>Patelloidea</taxon>
        <taxon>Patellidae</taxon>
        <taxon>Patella</taxon>
    </lineage>
</organism>
<name>A0AAN8JKX0_PATCE</name>
<protein>
    <submittedName>
        <fullName evidence="1">Uncharacterized protein</fullName>
    </submittedName>
</protein>
<dbReference type="AlphaFoldDB" id="A0AAN8JKX0"/>
<accession>A0AAN8JKX0</accession>
<reference evidence="1 2" key="1">
    <citation type="submission" date="2024-01" db="EMBL/GenBank/DDBJ databases">
        <title>The genome of the rayed Mediterranean limpet Patella caerulea (Linnaeus, 1758).</title>
        <authorList>
            <person name="Anh-Thu Weber A."/>
            <person name="Halstead-Nussloch G."/>
        </authorList>
    </citation>
    <scope>NUCLEOTIDE SEQUENCE [LARGE SCALE GENOMIC DNA]</scope>
    <source>
        <strain evidence="1">AATW-2023a</strain>
        <tissue evidence="1">Whole specimen</tissue>
    </source>
</reference>